<gene>
    <name evidence="1" type="ORF">J437_LFUL002513</name>
</gene>
<evidence type="ECO:0000313" key="1">
    <source>
        <dbReference type="EMBL" id="KAG8240372.1"/>
    </source>
</evidence>
<organism evidence="1 2">
    <name type="scientific">Ladona fulva</name>
    <name type="common">Scarce chaser dragonfly</name>
    <name type="synonym">Libellula fulva</name>
    <dbReference type="NCBI Taxonomy" id="123851"/>
    <lineage>
        <taxon>Eukaryota</taxon>
        <taxon>Metazoa</taxon>
        <taxon>Ecdysozoa</taxon>
        <taxon>Arthropoda</taxon>
        <taxon>Hexapoda</taxon>
        <taxon>Insecta</taxon>
        <taxon>Pterygota</taxon>
        <taxon>Palaeoptera</taxon>
        <taxon>Odonata</taxon>
        <taxon>Epiprocta</taxon>
        <taxon>Anisoptera</taxon>
        <taxon>Libelluloidea</taxon>
        <taxon>Libellulidae</taxon>
        <taxon>Ladona</taxon>
    </lineage>
</organism>
<reference evidence="1" key="2">
    <citation type="submission" date="2017-10" db="EMBL/GenBank/DDBJ databases">
        <title>Ladona fulva Genome sequencing and assembly.</title>
        <authorList>
            <person name="Murali S."/>
            <person name="Richards S."/>
            <person name="Bandaranaike D."/>
            <person name="Bellair M."/>
            <person name="Blankenburg K."/>
            <person name="Chao H."/>
            <person name="Dinh H."/>
            <person name="Doddapaneni H."/>
            <person name="Dugan-Rocha S."/>
            <person name="Elkadiri S."/>
            <person name="Gnanaolivu R."/>
            <person name="Hernandez B."/>
            <person name="Skinner E."/>
            <person name="Javaid M."/>
            <person name="Lee S."/>
            <person name="Li M."/>
            <person name="Ming W."/>
            <person name="Munidasa M."/>
            <person name="Muniz J."/>
            <person name="Nguyen L."/>
            <person name="Hughes D."/>
            <person name="Osuji N."/>
            <person name="Pu L.-L."/>
            <person name="Puazo M."/>
            <person name="Qu C."/>
            <person name="Quiroz J."/>
            <person name="Raj R."/>
            <person name="Weissenberger G."/>
            <person name="Xin Y."/>
            <person name="Zou X."/>
            <person name="Han Y."/>
            <person name="Worley K."/>
            <person name="Muzny D."/>
            <person name="Gibbs R."/>
        </authorList>
    </citation>
    <scope>NUCLEOTIDE SEQUENCE</scope>
    <source>
        <strain evidence="1">Sampled in the wild</strain>
    </source>
</reference>
<proteinExistence type="predicted"/>
<reference evidence="1" key="1">
    <citation type="submission" date="2013-04" db="EMBL/GenBank/DDBJ databases">
        <authorList>
            <person name="Qu J."/>
            <person name="Murali S.C."/>
            <person name="Bandaranaike D."/>
            <person name="Bellair M."/>
            <person name="Blankenburg K."/>
            <person name="Chao H."/>
            <person name="Dinh H."/>
            <person name="Doddapaneni H."/>
            <person name="Downs B."/>
            <person name="Dugan-Rocha S."/>
            <person name="Elkadiri S."/>
            <person name="Gnanaolivu R.D."/>
            <person name="Hernandez B."/>
            <person name="Javaid M."/>
            <person name="Jayaseelan J.C."/>
            <person name="Lee S."/>
            <person name="Li M."/>
            <person name="Ming W."/>
            <person name="Munidasa M."/>
            <person name="Muniz J."/>
            <person name="Nguyen L."/>
            <person name="Ongeri F."/>
            <person name="Osuji N."/>
            <person name="Pu L.-L."/>
            <person name="Puazo M."/>
            <person name="Qu C."/>
            <person name="Quiroz J."/>
            <person name="Raj R."/>
            <person name="Weissenberger G."/>
            <person name="Xin Y."/>
            <person name="Zou X."/>
            <person name="Han Y."/>
            <person name="Richards S."/>
            <person name="Worley K."/>
            <person name="Muzny D."/>
            <person name="Gibbs R."/>
        </authorList>
    </citation>
    <scope>NUCLEOTIDE SEQUENCE</scope>
    <source>
        <strain evidence="1">Sampled in the wild</strain>
    </source>
</reference>
<accession>A0A8K0KT37</accession>
<protein>
    <submittedName>
        <fullName evidence="1">Uncharacterized protein</fullName>
    </submittedName>
</protein>
<sequence>MIMSPGSLVNDAVVEELDSQSFQVIHTAQGDIKVLHATPEQIVRIQEGHHIQVFTGDQILPVGLFYLEEV</sequence>
<feature type="non-terminal residue" evidence="1">
    <location>
        <position position="1"/>
    </location>
</feature>
<dbReference type="AlphaFoldDB" id="A0A8K0KT37"/>
<dbReference type="OrthoDB" id="10052653at2759"/>
<dbReference type="Proteomes" id="UP000792457">
    <property type="component" value="Unassembled WGS sequence"/>
</dbReference>
<dbReference type="EMBL" id="KZ312451">
    <property type="protein sequence ID" value="KAG8240372.1"/>
    <property type="molecule type" value="Genomic_DNA"/>
</dbReference>
<comment type="caution">
    <text evidence="1">The sequence shown here is derived from an EMBL/GenBank/DDBJ whole genome shotgun (WGS) entry which is preliminary data.</text>
</comment>
<evidence type="ECO:0000313" key="2">
    <source>
        <dbReference type="Proteomes" id="UP000792457"/>
    </source>
</evidence>
<keyword evidence="2" id="KW-1185">Reference proteome</keyword>
<name>A0A8K0KT37_LADFU</name>